<sequence>MIKNKLADEDVLLFEKMENSYISVNEENFFQKMKHKQEYEVTVLNDLIVSEYENDDEIYVVRECYEEYVVGRGIGT</sequence>
<protein>
    <submittedName>
        <fullName evidence="1">Uncharacterized protein</fullName>
    </submittedName>
</protein>
<gene>
    <name evidence="1" type="ORF">EVA_21581</name>
</gene>
<proteinExistence type="predicted"/>
<name>J9FKZ3_9ZZZZ</name>
<organism evidence="1">
    <name type="scientific">gut metagenome</name>
    <dbReference type="NCBI Taxonomy" id="749906"/>
    <lineage>
        <taxon>unclassified sequences</taxon>
        <taxon>metagenomes</taxon>
        <taxon>organismal metagenomes</taxon>
    </lineage>
</organism>
<dbReference type="EMBL" id="AMCI01008916">
    <property type="protein sequence ID" value="EJW90312.1"/>
    <property type="molecule type" value="Genomic_DNA"/>
</dbReference>
<accession>J9FKZ3</accession>
<dbReference type="AlphaFoldDB" id="J9FKZ3"/>
<reference evidence="1" key="1">
    <citation type="journal article" date="2012" name="PLoS ONE">
        <title>Gene sets for utilization of primary and secondary nutrition supplies in the distal gut of endangered iberian lynx.</title>
        <authorList>
            <person name="Alcaide M."/>
            <person name="Messina E."/>
            <person name="Richter M."/>
            <person name="Bargiela R."/>
            <person name="Peplies J."/>
            <person name="Huws S.A."/>
            <person name="Newbold C.J."/>
            <person name="Golyshin P.N."/>
            <person name="Simon M.A."/>
            <person name="Lopez G."/>
            <person name="Yakimov M.M."/>
            <person name="Ferrer M."/>
        </authorList>
    </citation>
    <scope>NUCLEOTIDE SEQUENCE</scope>
</reference>
<comment type="caution">
    <text evidence="1">The sequence shown here is derived from an EMBL/GenBank/DDBJ whole genome shotgun (WGS) entry which is preliminary data.</text>
</comment>
<evidence type="ECO:0000313" key="1">
    <source>
        <dbReference type="EMBL" id="EJW90312.1"/>
    </source>
</evidence>
<feature type="non-terminal residue" evidence="1">
    <location>
        <position position="76"/>
    </location>
</feature>